<dbReference type="InterPro" id="IPR011545">
    <property type="entry name" value="DEAD/DEAH_box_helicase_dom"/>
</dbReference>
<dbReference type="PROSITE" id="PS51195">
    <property type="entry name" value="Q_MOTIF"/>
    <property type="match status" value="1"/>
</dbReference>
<keyword evidence="2" id="KW-0547">Nucleotide-binding</keyword>
<dbReference type="RefSeq" id="XP_064765801.1">
    <property type="nucleotide sequence ID" value="XM_064915546.1"/>
</dbReference>
<dbReference type="GO" id="GO:0016787">
    <property type="term" value="F:hydrolase activity"/>
    <property type="evidence" value="ECO:0007669"/>
    <property type="project" value="UniProtKB-KW"/>
</dbReference>
<feature type="domain" description="DEAD-box RNA helicase Q" evidence="9">
    <location>
        <begin position="139"/>
        <end position="169"/>
    </location>
</feature>
<dbReference type="PANTHER" id="PTHR47963">
    <property type="entry name" value="DEAD-BOX ATP-DEPENDENT RNA HELICASE 47, MITOCHONDRIAL"/>
    <property type="match status" value="1"/>
</dbReference>
<feature type="compositionally biased region" description="Basic and acidic residues" evidence="7">
    <location>
        <begin position="103"/>
        <end position="133"/>
    </location>
</feature>
<feature type="short sequence motif" description="Q motif" evidence="6">
    <location>
        <begin position="139"/>
        <end position="169"/>
    </location>
</feature>
<keyword evidence="4" id="KW-0347">Helicase</keyword>
<dbReference type="Gene3D" id="3.40.50.300">
    <property type="entry name" value="P-loop containing nucleotide triphosphate hydrolases"/>
    <property type="match status" value="1"/>
</dbReference>
<evidence type="ECO:0000259" key="9">
    <source>
        <dbReference type="PROSITE" id="PS51195"/>
    </source>
</evidence>
<dbReference type="GeneID" id="90041058"/>
<feature type="domain" description="Helicase ATP-binding" evidence="8">
    <location>
        <begin position="172"/>
        <end position="325"/>
    </location>
</feature>
<dbReference type="Pfam" id="PF00270">
    <property type="entry name" value="DEAD"/>
    <property type="match status" value="1"/>
</dbReference>
<organism evidence="10 11">
    <name type="scientific">Myxozyma melibiosi</name>
    <dbReference type="NCBI Taxonomy" id="54550"/>
    <lineage>
        <taxon>Eukaryota</taxon>
        <taxon>Fungi</taxon>
        <taxon>Dikarya</taxon>
        <taxon>Ascomycota</taxon>
        <taxon>Saccharomycotina</taxon>
        <taxon>Lipomycetes</taxon>
        <taxon>Lipomycetales</taxon>
        <taxon>Lipomycetaceae</taxon>
        <taxon>Myxozyma</taxon>
    </lineage>
</organism>
<dbReference type="SUPFAM" id="SSF52540">
    <property type="entry name" value="P-loop containing nucleoside triphosphate hydrolases"/>
    <property type="match status" value="1"/>
</dbReference>
<reference evidence="10 11" key="1">
    <citation type="submission" date="2024-03" db="EMBL/GenBank/DDBJ databases">
        <title>Genome-scale model development and genomic sequencing of the oleaginous clade Lipomyces.</title>
        <authorList>
            <consortium name="Lawrence Berkeley National Laboratory"/>
            <person name="Czajka J.J."/>
            <person name="Han Y."/>
            <person name="Kim J."/>
            <person name="Mondo S.J."/>
            <person name="Hofstad B.A."/>
            <person name="Robles A."/>
            <person name="Haridas S."/>
            <person name="Riley R."/>
            <person name="LaButti K."/>
            <person name="Pangilinan J."/>
            <person name="Andreopoulos W."/>
            <person name="Lipzen A."/>
            <person name="Yan J."/>
            <person name="Wang M."/>
            <person name="Ng V."/>
            <person name="Grigoriev I.V."/>
            <person name="Spatafora J.W."/>
            <person name="Magnuson J.K."/>
            <person name="Baker S.E."/>
            <person name="Pomraning K.R."/>
        </authorList>
    </citation>
    <scope>NUCLEOTIDE SEQUENCE [LARGE SCALE GENOMIC DNA]</scope>
    <source>
        <strain evidence="10 11">Phaff 52-87</strain>
    </source>
</reference>
<evidence type="ECO:0000256" key="1">
    <source>
        <dbReference type="ARBA" id="ARBA00012552"/>
    </source>
</evidence>
<protein>
    <recommendedName>
        <fullName evidence="1">RNA helicase</fullName>
        <ecNumber evidence="1">3.6.4.13</ecNumber>
    </recommendedName>
</protein>
<evidence type="ECO:0000256" key="7">
    <source>
        <dbReference type="SAM" id="MobiDB-lite"/>
    </source>
</evidence>
<sequence length="609" mass="67812">MISRAARRAVGTIRPARCIANISLRQCRGSICLVERVRAVDRSRSDPRKLYSTSTTNTPDVESGSVSEDSAPLASELLEAEGASEVDDESAPVFTEAEEGAQEEDKQRDENNTTEEKQARPERPEAKTTNEYFKDHPRKRFEDFNLREAVLRSLKLKYPEVTHPTTVQQELLDALLQNCSFVGVSPAGTGKSFAAVLHLLSQPRYKTPIPSVSSLILVHSIELAHQYMDIIVSSLRQGNAPVPIPQVVQVLCRAGDHAAQQQVDLLRQYPVPHILIATPGRMLEILSNDQQRELLHLAFVRTVVIDEVDKQTKLDIKRKTSGKTLRKMEPLRMINQLMTYLTKLRQKALRVYSLDLPLINVALSSSRAIGQDVVKKLAKTEWMDGAPLKVYSVPNSQPSKRDSGQDTEKNLPIKITYKKVVEKGHINSILSAGARWKPAKKYHDVVTDTITERHLKALISEFDAGQIKKTLLIVPDTVSKRKLIAALMEKGKTVIAIDSLTMKESRPFADGGFEDLDLAATQSIFLEKNNESPEFPDFLISGAKQISGINFPGLRQIYVLGAMAAIQASSLDDLKFLCRPLSAHEIEEAIRNPREEGAPHEEAKVTCIL</sequence>
<evidence type="ECO:0000256" key="3">
    <source>
        <dbReference type="ARBA" id="ARBA00022801"/>
    </source>
</evidence>
<accession>A0ABR1F0U9</accession>
<evidence type="ECO:0000256" key="6">
    <source>
        <dbReference type="PROSITE-ProRule" id="PRU00552"/>
    </source>
</evidence>
<feature type="region of interest" description="Disordered" evidence="7">
    <location>
        <begin position="43"/>
        <end position="133"/>
    </location>
</feature>
<dbReference type="InterPro" id="IPR027417">
    <property type="entry name" value="P-loop_NTPase"/>
</dbReference>
<comment type="caution">
    <text evidence="10">The sequence shown here is derived from an EMBL/GenBank/DDBJ whole genome shotgun (WGS) entry which is preliminary data.</text>
</comment>
<dbReference type="EC" id="3.6.4.13" evidence="1"/>
<dbReference type="PROSITE" id="PS51192">
    <property type="entry name" value="HELICASE_ATP_BIND_1"/>
    <property type="match status" value="1"/>
</dbReference>
<dbReference type="PANTHER" id="PTHR47963:SF8">
    <property type="entry name" value="ATP-DEPENDENT RNA HELICASE DEAD"/>
    <property type="match status" value="1"/>
</dbReference>
<dbReference type="SMART" id="SM00487">
    <property type="entry name" value="DEXDc"/>
    <property type="match status" value="1"/>
</dbReference>
<dbReference type="InterPro" id="IPR050547">
    <property type="entry name" value="DEAD_box_RNA_helicases"/>
</dbReference>
<evidence type="ECO:0000256" key="4">
    <source>
        <dbReference type="ARBA" id="ARBA00022806"/>
    </source>
</evidence>
<gene>
    <name evidence="10" type="ORF">BZA70DRAFT_93166</name>
</gene>
<keyword evidence="3 10" id="KW-0378">Hydrolase</keyword>
<evidence type="ECO:0000256" key="2">
    <source>
        <dbReference type="ARBA" id="ARBA00022741"/>
    </source>
</evidence>
<feature type="compositionally biased region" description="Polar residues" evidence="7">
    <location>
        <begin position="51"/>
        <end position="66"/>
    </location>
</feature>
<dbReference type="EMBL" id="JBBJBU010000015">
    <property type="protein sequence ID" value="KAK7202768.1"/>
    <property type="molecule type" value="Genomic_DNA"/>
</dbReference>
<proteinExistence type="predicted"/>
<keyword evidence="5" id="KW-0067">ATP-binding</keyword>
<evidence type="ECO:0000313" key="10">
    <source>
        <dbReference type="EMBL" id="KAK7202768.1"/>
    </source>
</evidence>
<evidence type="ECO:0000259" key="8">
    <source>
        <dbReference type="PROSITE" id="PS51192"/>
    </source>
</evidence>
<dbReference type="InterPro" id="IPR014014">
    <property type="entry name" value="RNA_helicase_DEAD_Q_motif"/>
</dbReference>
<keyword evidence="11" id="KW-1185">Reference proteome</keyword>
<feature type="compositionally biased region" description="Acidic residues" evidence="7">
    <location>
        <begin position="78"/>
        <end position="102"/>
    </location>
</feature>
<evidence type="ECO:0000256" key="5">
    <source>
        <dbReference type="ARBA" id="ARBA00022840"/>
    </source>
</evidence>
<evidence type="ECO:0000313" key="11">
    <source>
        <dbReference type="Proteomes" id="UP001498771"/>
    </source>
</evidence>
<name>A0ABR1F0U9_9ASCO</name>
<dbReference type="InterPro" id="IPR014001">
    <property type="entry name" value="Helicase_ATP-bd"/>
</dbReference>
<dbReference type="Proteomes" id="UP001498771">
    <property type="component" value="Unassembled WGS sequence"/>
</dbReference>
<feature type="compositionally biased region" description="Low complexity" evidence="7">
    <location>
        <begin position="67"/>
        <end position="77"/>
    </location>
</feature>